<dbReference type="RefSeq" id="WP_425478732.1">
    <property type="nucleotide sequence ID" value="NZ_BMCL01000001.1"/>
</dbReference>
<keyword evidence="1 2" id="KW-0597">Phosphoprotein</keyword>
<evidence type="ECO:0000313" key="4">
    <source>
        <dbReference type="EMBL" id="SKC76917.1"/>
    </source>
</evidence>
<dbReference type="AlphaFoldDB" id="A0A1T5LLP8"/>
<proteinExistence type="predicted"/>
<gene>
    <name evidence="4" type="ORF">SAMN06296058_2719</name>
</gene>
<dbReference type="InterPro" id="IPR050595">
    <property type="entry name" value="Bact_response_regulator"/>
</dbReference>
<reference evidence="4 5" key="1">
    <citation type="submission" date="2017-02" db="EMBL/GenBank/DDBJ databases">
        <authorList>
            <person name="Peterson S.W."/>
        </authorList>
    </citation>
    <scope>NUCLEOTIDE SEQUENCE [LARGE SCALE GENOMIC DNA]</scope>
    <source>
        <strain evidence="4 5">P15</strain>
    </source>
</reference>
<dbReference type="SMART" id="SM00448">
    <property type="entry name" value="REC"/>
    <property type="match status" value="1"/>
</dbReference>
<dbReference type="PANTHER" id="PTHR44591">
    <property type="entry name" value="STRESS RESPONSE REGULATOR PROTEIN 1"/>
    <property type="match status" value="1"/>
</dbReference>
<name>A0A1T5LLP8_9GAMM</name>
<keyword evidence="5" id="KW-1185">Reference proteome</keyword>
<accession>A0A1T5LLP8</accession>
<evidence type="ECO:0000259" key="3">
    <source>
        <dbReference type="PROSITE" id="PS50110"/>
    </source>
</evidence>
<dbReference type="PANTHER" id="PTHR44591:SF21">
    <property type="entry name" value="TWO-COMPONENT RESPONSE REGULATOR"/>
    <property type="match status" value="1"/>
</dbReference>
<dbReference type="STRING" id="428993.SAMN06296058_2719"/>
<evidence type="ECO:0000256" key="1">
    <source>
        <dbReference type="ARBA" id="ARBA00022553"/>
    </source>
</evidence>
<dbReference type="Gene3D" id="3.40.50.2300">
    <property type="match status" value="1"/>
</dbReference>
<protein>
    <submittedName>
        <fullName evidence="4">Response regulator receiver domain-containing protein</fullName>
    </submittedName>
</protein>
<dbReference type="PROSITE" id="PS50110">
    <property type="entry name" value="RESPONSE_REGULATORY"/>
    <property type="match status" value="1"/>
</dbReference>
<dbReference type="Proteomes" id="UP000190341">
    <property type="component" value="Unassembled WGS sequence"/>
</dbReference>
<feature type="modified residue" description="4-aspartylphosphate" evidence="2">
    <location>
        <position position="55"/>
    </location>
</feature>
<feature type="domain" description="Response regulatory" evidence="3">
    <location>
        <begin position="5"/>
        <end position="116"/>
    </location>
</feature>
<organism evidence="4 5">
    <name type="scientific">Pseudoxanthomonas indica</name>
    <dbReference type="NCBI Taxonomy" id="428993"/>
    <lineage>
        <taxon>Bacteria</taxon>
        <taxon>Pseudomonadati</taxon>
        <taxon>Pseudomonadota</taxon>
        <taxon>Gammaproteobacteria</taxon>
        <taxon>Lysobacterales</taxon>
        <taxon>Lysobacteraceae</taxon>
        <taxon>Pseudoxanthomonas</taxon>
    </lineage>
</organism>
<evidence type="ECO:0000256" key="2">
    <source>
        <dbReference type="PROSITE-ProRule" id="PRU00169"/>
    </source>
</evidence>
<dbReference type="InterPro" id="IPR011006">
    <property type="entry name" value="CheY-like_superfamily"/>
</dbReference>
<dbReference type="SUPFAM" id="SSF52172">
    <property type="entry name" value="CheY-like"/>
    <property type="match status" value="1"/>
</dbReference>
<evidence type="ECO:0000313" key="5">
    <source>
        <dbReference type="Proteomes" id="UP000190341"/>
    </source>
</evidence>
<dbReference type="GO" id="GO:0000160">
    <property type="term" value="P:phosphorelay signal transduction system"/>
    <property type="evidence" value="ECO:0007669"/>
    <property type="project" value="InterPro"/>
</dbReference>
<dbReference type="InterPro" id="IPR001789">
    <property type="entry name" value="Sig_transdc_resp-reg_receiver"/>
</dbReference>
<sequence length="116" mass="12754">MTLPRILMVEDQSDLLAIISDALSGFGYQVFIAANGLEALELMRGDVRFDHIISDVSMPEGISGIDLVEHAARLQPQARFVLVSGYIKAQLPPLPEGVHFLPKPYRLGQLVQALKD</sequence>
<dbReference type="EMBL" id="FUZV01000002">
    <property type="protein sequence ID" value="SKC76917.1"/>
    <property type="molecule type" value="Genomic_DNA"/>
</dbReference>
<dbReference type="Pfam" id="PF00072">
    <property type="entry name" value="Response_reg"/>
    <property type="match status" value="1"/>
</dbReference>